<keyword evidence="2" id="KW-1185">Reference proteome</keyword>
<keyword evidence="1" id="KW-0378">Hydrolase</keyword>
<evidence type="ECO:0000313" key="1">
    <source>
        <dbReference type="EMBL" id="MBJ6727201.1"/>
    </source>
</evidence>
<gene>
    <name evidence="1" type="ORF">JFN93_21025</name>
</gene>
<protein>
    <submittedName>
        <fullName evidence="1">Alpha/beta hydrolase</fullName>
    </submittedName>
</protein>
<dbReference type="AlphaFoldDB" id="A0A8J7M2I2"/>
<dbReference type="InterPro" id="IPR029058">
    <property type="entry name" value="AB_hydrolase_fold"/>
</dbReference>
<dbReference type="Proteomes" id="UP000636888">
    <property type="component" value="Unassembled WGS sequence"/>
</dbReference>
<organism evidence="1 2">
    <name type="scientific">Geomesophilobacter sediminis</name>
    <dbReference type="NCBI Taxonomy" id="2798584"/>
    <lineage>
        <taxon>Bacteria</taxon>
        <taxon>Pseudomonadati</taxon>
        <taxon>Thermodesulfobacteriota</taxon>
        <taxon>Desulfuromonadia</taxon>
        <taxon>Geobacterales</taxon>
        <taxon>Geobacteraceae</taxon>
        <taxon>Geomesophilobacter</taxon>
    </lineage>
</organism>
<comment type="caution">
    <text evidence="1">The sequence shown here is derived from an EMBL/GenBank/DDBJ whole genome shotgun (WGS) entry which is preliminary data.</text>
</comment>
<dbReference type="InterPro" id="IPR010297">
    <property type="entry name" value="DUF900_hydrolase"/>
</dbReference>
<dbReference type="Pfam" id="PF05990">
    <property type="entry name" value="DUF900"/>
    <property type="match status" value="1"/>
</dbReference>
<name>A0A8J7M2I2_9BACT</name>
<sequence length="256" mass="28060">MTHGFENNRPEGIAKLNEWKKHLKIDPMPLYIGVLWPGDCIIPMALDYIWEGSEAEKSGTMLGEFVDRNFDGAASISFGSHSLGVRVMLQAIRQLGKGKTVRHLFTLAAAIEDDTLSREFQDSARKIKHISVIYSYRDHVLAMAYPAGNLVGGLIERGDPNLKAALGRSGPLAPAPGNVIGNPRLPDSWDYGHSDYLTKETVNGDFPPTVTIPIPGMPESNLPKPAVVPIPETLTNTNAWKPCWSADFAATRLPLY</sequence>
<dbReference type="GO" id="GO:0016787">
    <property type="term" value="F:hydrolase activity"/>
    <property type="evidence" value="ECO:0007669"/>
    <property type="project" value="UniProtKB-KW"/>
</dbReference>
<evidence type="ECO:0000313" key="2">
    <source>
        <dbReference type="Proteomes" id="UP000636888"/>
    </source>
</evidence>
<accession>A0A8J7M2I2</accession>
<dbReference type="EMBL" id="JAEMHM010000021">
    <property type="protein sequence ID" value="MBJ6727201.1"/>
    <property type="molecule type" value="Genomic_DNA"/>
</dbReference>
<proteinExistence type="predicted"/>
<dbReference type="Gene3D" id="3.40.50.1820">
    <property type="entry name" value="alpha/beta hydrolase"/>
    <property type="match status" value="1"/>
</dbReference>
<reference evidence="1" key="1">
    <citation type="submission" date="2020-12" db="EMBL/GenBank/DDBJ databases">
        <title>Geomonas sp. Red875, isolated from river sediment.</title>
        <authorList>
            <person name="Xu Z."/>
            <person name="Zhang Z."/>
            <person name="Masuda Y."/>
            <person name="Itoh H."/>
            <person name="Senoo K."/>
        </authorList>
    </citation>
    <scope>NUCLEOTIDE SEQUENCE</scope>
    <source>
        <strain evidence="1">Red875</strain>
    </source>
</reference>